<evidence type="ECO:0008006" key="4">
    <source>
        <dbReference type="Google" id="ProtNLM"/>
    </source>
</evidence>
<feature type="compositionally biased region" description="Low complexity" evidence="1">
    <location>
        <begin position="424"/>
        <end position="439"/>
    </location>
</feature>
<sequence>MAPLTRRRSARLASNGKPAGVAITPGLDSLAEHNEELPSSPVPLPPQTPAGSSPTKPSRSEMRPRKANGPKAPPSSALRLGFADIETVRQDSPTTAKSNKIAASATLKAVESPEQLASTPSKKRSPLSTISPFTFRFSRAKEKDRSNASGSSADGDAALTKDNASLTIPAGTPDLGLSDDARRMMEELRGEAQKIRADLELQRQEEHARQEQEEDEALVGRRIAKPRNRTGRYSAAHSAEFDKMDSIANHPSAFRIARFTPVKSVVTPSCATTNTPAIASQARGLKRTQSKANLDETPISKSVVRTPASAAVGMSTTRKPLNPSLATNGKPLQSARKGNILFPSKDEERPVSTAKRIKQNVGDDASSSRHLAHVDSSLPRPTQLGRGMADIGRSHTAASLLTPTKASLLTRSTSVKGLSIDGATSLPPKTPNKTPSKSPLQLFSALKKSATTSSLQISACTPPTAAASVRHTANGSKPLIRAADSTKMNVATLPSATKVLFQANTRAARTALPGQTSTGAVAFSKTPAPPRIADRVLPPRVPATTPRQKLVKHVAFTPGTERAVLSVKSPSLFRSGIPRSALKSHTRSQDSDMAVNDTFDVGAGSPSIRRRSGATIFYPDLSGHELLGGPMSGNQSKNPLAPSATLAPPPTSPSVPGTFTFRSDKTIQFGQTSPNGFGSSPGQVSLRQVRPSNSTARKIPGSFPETSHAGDTITTLVPTDGPDKENTRPMTITNIPHGIANKKRHRVSEADEVAEEEAKRAAKKRKNAASVPEGEALLAPRLTGKTMPVSGVKHGSTSVKSTPYKPSLQKSSPVKTNLNASSTFSAAPSPSKTPGSVVKKRPILTMSRLNNLSRPKLRK</sequence>
<feature type="region of interest" description="Disordered" evidence="1">
    <location>
        <begin position="1"/>
        <end position="182"/>
    </location>
</feature>
<feature type="region of interest" description="Disordered" evidence="1">
    <location>
        <begin position="418"/>
        <end position="439"/>
    </location>
</feature>
<evidence type="ECO:0000313" key="2">
    <source>
        <dbReference type="EMBL" id="CAK7269663.1"/>
    </source>
</evidence>
<reference evidence="2 3" key="1">
    <citation type="submission" date="2024-01" db="EMBL/GenBank/DDBJ databases">
        <authorList>
            <person name="Allen C."/>
            <person name="Tagirdzhanova G."/>
        </authorList>
    </citation>
    <scope>NUCLEOTIDE SEQUENCE [LARGE SCALE GENOMIC DNA]</scope>
    <source>
        <strain evidence="2 3">CBS 573.63</strain>
    </source>
</reference>
<feature type="compositionally biased region" description="Low complexity" evidence="1">
    <location>
        <begin position="147"/>
        <end position="158"/>
    </location>
</feature>
<gene>
    <name evidence="2" type="ORF">SEPCBS57363_003715</name>
</gene>
<evidence type="ECO:0000256" key="1">
    <source>
        <dbReference type="SAM" id="MobiDB-lite"/>
    </source>
</evidence>
<feature type="compositionally biased region" description="Polar residues" evidence="1">
    <location>
        <begin position="115"/>
        <end position="132"/>
    </location>
</feature>
<feature type="compositionally biased region" description="Basic residues" evidence="1">
    <location>
        <begin position="1"/>
        <end position="10"/>
    </location>
</feature>
<feature type="region of interest" description="Disordered" evidence="1">
    <location>
        <begin position="314"/>
        <end position="388"/>
    </location>
</feature>
<comment type="caution">
    <text evidence="2">The sequence shown here is derived from an EMBL/GenBank/DDBJ whole genome shotgun (WGS) entry which is preliminary data.</text>
</comment>
<feature type="region of interest" description="Disordered" evidence="1">
    <location>
        <begin position="786"/>
        <end position="859"/>
    </location>
</feature>
<accession>A0ABP0DN00</accession>
<feature type="compositionally biased region" description="Polar residues" evidence="1">
    <location>
        <begin position="808"/>
        <end position="819"/>
    </location>
</feature>
<name>A0ABP0DN00_9PEZI</name>
<dbReference type="Proteomes" id="UP001642501">
    <property type="component" value="Unassembled WGS sequence"/>
</dbReference>
<dbReference type="EMBL" id="CAWUOM010000062">
    <property type="protein sequence ID" value="CAK7269663.1"/>
    <property type="molecule type" value="Genomic_DNA"/>
</dbReference>
<proteinExistence type="predicted"/>
<feature type="compositionally biased region" description="Polar residues" evidence="1">
    <location>
        <begin position="314"/>
        <end position="331"/>
    </location>
</feature>
<feature type="compositionally biased region" description="Low complexity" evidence="1">
    <location>
        <begin position="820"/>
        <end position="834"/>
    </location>
</feature>
<keyword evidence="3" id="KW-1185">Reference proteome</keyword>
<evidence type="ECO:0000313" key="3">
    <source>
        <dbReference type="Proteomes" id="UP001642501"/>
    </source>
</evidence>
<feature type="region of interest" description="Disordered" evidence="1">
    <location>
        <begin position="627"/>
        <end position="654"/>
    </location>
</feature>
<feature type="region of interest" description="Disordered" evidence="1">
    <location>
        <begin position="693"/>
        <end position="733"/>
    </location>
</feature>
<protein>
    <recommendedName>
        <fullName evidence="4">Erythromycin esterase</fullName>
    </recommendedName>
</protein>
<organism evidence="2 3">
    <name type="scientific">Sporothrix epigloea</name>
    <dbReference type="NCBI Taxonomy" id="1892477"/>
    <lineage>
        <taxon>Eukaryota</taxon>
        <taxon>Fungi</taxon>
        <taxon>Dikarya</taxon>
        <taxon>Ascomycota</taxon>
        <taxon>Pezizomycotina</taxon>
        <taxon>Sordariomycetes</taxon>
        <taxon>Sordariomycetidae</taxon>
        <taxon>Ophiostomatales</taxon>
        <taxon>Ophiostomataceae</taxon>
        <taxon>Sporothrix</taxon>
    </lineage>
</organism>